<keyword evidence="5" id="KW-1185">Reference proteome</keyword>
<dbReference type="OrthoDB" id="431951at2759"/>
<sequence length="285" mass="30863">MPKGGGQLTRGNYAFALAAVPVGLALFSSCKAFHLASFGNRRRGERWSLYACRLLLRTLLRCSFWLTIEDEPSEADWDALIPDESCVVIINHASQFDGFFFGAMASRNVMARAKSLMIAKAFKMPLAGTIFKCLGHQPVHFLRDEAGKFSVDKEKQAPVNAKIRAHVAAGGGVLTFCPEGQINRKDPTKCMAHRRGSFQLAIDLKLPVYGFTAFGTHDFWPHDCALPGKRATVVCGLYAVDEWNAKLADGTAGAVTTADLALMSQAAMQKSLDAVAAKHAKLAAA</sequence>
<dbReference type="EMBL" id="GL833127">
    <property type="protein sequence ID" value="EGB08751.1"/>
    <property type="molecule type" value="Genomic_DNA"/>
</dbReference>
<dbReference type="PANTHER" id="PTHR10434:SF48">
    <property type="entry name" value="PUTATIVE-RELATED"/>
    <property type="match status" value="1"/>
</dbReference>
<reference evidence="4 5" key="1">
    <citation type="journal article" date="2011" name="Proc. Natl. Acad. Sci. U.S.A.">
        <title>Niche of harmful alga Aureococcus anophagefferens revealed through ecogenomics.</title>
        <authorList>
            <person name="Gobler C.J."/>
            <person name="Berry D.L."/>
            <person name="Dyhrman S.T."/>
            <person name="Wilhelm S.W."/>
            <person name="Salamov A."/>
            <person name="Lobanov A.V."/>
            <person name="Zhang Y."/>
            <person name="Collier J.L."/>
            <person name="Wurch L.L."/>
            <person name="Kustka A.B."/>
            <person name="Dill B.D."/>
            <person name="Shah M."/>
            <person name="VerBerkmoes N.C."/>
            <person name="Kuo A."/>
            <person name="Terry A."/>
            <person name="Pangilinan J."/>
            <person name="Lindquist E.A."/>
            <person name="Lucas S."/>
            <person name="Paulsen I.T."/>
            <person name="Hattenrath-Lehmann T.K."/>
            <person name="Talmage S.C."/>
            <person name="Walker E.A."/>
            <person name="Koch F."/>
            <person name="Burson A.M."/>
            <person name="Marcoval M.A."/>
            <person name="Tang Y.Z."/>
            <person name="Lecleir G.R."/>
            <person name="Coyne K.J."/>
            <person name="Berg G.M."/>
            <person name="Bertrand E.M."/>
            <person name="Saito M.A."/>
            <person name="Gladyshev V.N."/>
            <person name="Grigoriev I.V."/>
        </authorList>
    </citation>
    <scope>NUCLEOTIDE SEQUENCE [LARGE SCALE GENOMIC DNA]</scope>
    <source>
        <strain evidence="5">CCMP 1984</strain>
    </source>
</reference>
<name>F0Y895_AURAN</name>
<dbReference type="GO" id="GO:0005783">
    <property type="term" value="C:endoplasmic reticulum"/>
    <property type="evidence" value="ECO:0007669"/>
    <property type="project" value="TreeGrafter"/>
</dbReference>
<dbReference type="InterPro" id="IPR002123">
    <property type="entry name" value="Plipid/glycerol_acylTrfase"/>
</dbReference>
<dbReference type="InParanoid" id="F0Y895"/>
<dbReference type="Proteomes" id="UP000002729">
    <property type="component" value="Unassembled WGS sequence"/>
</dbReference>
<dbReference type="KEGG" id="aaf:AURANDRAFT_63922"/>
<protein>
    <recommendedName>
        <fullName evidence="3">Phospholipid/glycerol acyltransferase domain-containing protein</fullName>
    </recommendedName>
</protein>
<dbReference type="SMART" id="SM00563">
    <property type="entry name" value="PlsC"/>
    <property type="match status" value="1"/>
</dbReference>
<evidence type="ECO:0000313" key="4">
    <source>
        <dbReference type="EMBL" id="EGB08751.1"/>
    </source>
</evidence>
<proteinExistence type="predicted"/>
<dbReference type="Pfam" id="PF01553">
    <property type="entry name" value="Acyltransferase"/>
    <property type="match status" value="1"/>
</dbReference>
<dbReference type="GO" id="GO:0006654">
    <property type="term" value="P:phosphatidic acid biosynthetic process"/>
    <property type="evidence" value="ECO:0007669"/>
    <property type="project" value="TreeGrafter"/>
</dbReference>
<dbReference type="AlphaFoldDB" id="F0Y895"/>
<dbReference type="PROSITE" id="PS51257">
    <property type="entry name" value="PROKAR_LIPOPROTEIN"/>
    <property type="match status" value="1"/>
</dbReference>
<dbReference type="RefSeq" id="XP_009036736.1">
    <property type="nucleotide sequence ID" value="XM_009038488.1"/>
</dbReference>
<dbReference type="OMA" id="AICSCHC"/>
<keyword evidence="2" id="KW-0012">Acyltransferase</keyword>
<organism evidence="5">
    <name type="scientific">Aureococcus anophagefferens</name>
    <name type="common">Harmful bloom alga</name>
    <dbReference type="NCBI Taxonomy" id="44056"/>
    <lineage>
        <taxon>Eukaryota</taxon>
        <taxon>Sar</taxon>
        <taxon>Stramenopiles</taxon>
        <taxon>Ochrophyta</taxon>
        <taxon>Pelagophyceae</taxon>
        <taxon>Pelagomonadales</taxon>
        <taxon>Pelagomonadaceae</taxon>
        <taxon>Aureococcus</taxon>
    </lineage>
</organism>
<accession>F0Y895</accession>
<keyword evidence="1" id="KW-0808">Transferase</keyword>
<dbReference type="PANTHER" id="PTHR10434">
    <property type="entry name" value="1-ACYL-SN-GLYCEROL-3-PHOSPHATE ACYLTRANSFERASE"/>
    <property type="match status" value="1"/>
</dbReference>
<dbReference type="CDD" id="cd07989">
    <property type="entry name" value="LPLAT_AGPAT-like"/>
    <property type="match status" value="1"/>
</dbReference>
<dbReference type="GeneID" id="20224573"/>
<dbReference type="SUPFAM" id="SSF69593">
    <property type="entry name" value="Glycerol-3-phosphate (1)-acyltransferase"/>
    <property type="match status" value="1"/>
</dbReference>
<dbReference type="eggNOG" id="ENOG502S71D">
    <property type="taxonomic scope" value="Eukaryota"/>
</dbReference>
<feature type="domain" description="Phospholipid/glycerol acyltransferase" evidence="3">
    <location>
        <begin position="86"/>
        <end position="216"/>
    </location>
</feature>
<evidence type="ECO:0000256" key="1">
    <source>
        <dbReference type="ARBA" id="ARBA00022679"/>
    </source>
</evidence>
<dbReference type="GO" id="GO:0003841">
    <property type="term" value="F:1-acylglycerol-3-phosphate O-acyltransferase activity"/>
    <property type="evidence" value="ECO:0007669"/>
    <property type="project" value="TreeGrafter"/>
</dbReference>
<gene>
    <name evidence="4" type="ORF">AURANDRAFT_63922</name>
</gene>
<evidence type="ECO:0000256" key="2">
    <source>
        <dbReference type="ARBA" id="ARBA00023315"/>
    </source>
</evidence>
<evidence type="ECO:0000313" key="5">
    <source>
        <dbReference type="Proteomes" id="UP000002729"/>
    </source>
</evidence>
<evidence type="ECO:0000259" key="3">
    <source>
        <dbReference type="SMART" id="SM00563"/>
    </source>
</evidence>